<dbReference type="Gene3D" id="2.70.130.10">
    <property type="entry name" value="Mannose-6-phosphate receptor binding domain"/>
    <property type="match status" value="5"/>
</dbReference>
<feature type="chain" id="PRO_5028265351" evidence="9">
    <location>
        <begin position="20"/>
        <end position="843"/>
    </location>
</feature>
<evidence type="ECO:0000256" key="4">
    <source>
        <dbReference type="ARBA" id="ARBA00022729"/>
    </source>
</evidence>
<dbReference type="GO" id="GO:0005537">
    <property type="term" value="F:D-mannose binding"/>
    <property type="evidence" value="ECO:0007669"/>
    <property type="project" value="InterPro"/>
</dbReference>
<dbReference type="PROSITE" id="PS51914">
    <property type="entry name" value="MRH"/>
    <property type="match status" value="4"/>
</dbReference>
<name>A0A6P3X326_DINQU</name>
<evidence type="ECO:0000256" key="9">
    <source>
        <dbReference type="SAM" id="SignalP"/>
    </source>
</evidence>
<evidence type="ECO:0000259" key="10">
    <source>
        <dbReference type="PROSITE" id="PS51914"/>
    </source>
</evidence>
<gene>
    <name evidence="12" type="primary">LOC106743404</name>
</gene>
<keyword evidence="5 8" id="KW-1133">Transmembrane helix</keyword>
<feature type="domain" description="MRH" evidence="10">
    <location>
        <begin position="168"/>
        <end position="315"/>
    </location>
</feature>
<keyword evidence="4 9" id="KW-0732">Signal</keyword>
<dbReference type="GeneID" id="106743404"/>
<evidence type="ECO:0000256" key="6">
    <source>
        <dbReference type="ARBA" id="ARBA00023136"/>
    </source>
</evidence>
<keyword evidence="3 8" id="KW-0812">Transmembrane</keyword>
<dbReference type="GO" id="GO:0038023">
    <property type="term" value="F:signaling receptor activity"/>
    <property type="evidence" value="ECO:0007669"/>
    <property type="project" value="InterPro"/>
</dbReference>
<dbReference type="PANTHER" id="PTHR15071:SF0">
    <property type="entry name" value="MANNOSE 6-PHOSPHATE RECEPTOR-LIKE PROTEIN 1"/>
    <property type="match status" value="1"/>
</dbReference>
<keyword evidence="12" id="KW-0675">Receptor</keyword>
<evidence type="ECO:0000313" key="11">
    <source>
        <dbReference type="Proteomes" id="UP000515204"/>
    </source>
</evidence>
<dbReference type="GO" id="GO:0007041">
    <property type="term" value="P:lysosomal transport"/>
    <property type="evidence" value="ECO:0007669"/>
    <property type="project" value="InterPro"/>
</dbReference>
<feature type="signal peptide" evidence="9">
    <location>
        <begin position="1"/>
        <end position="19"/>
    </location>
</feature>
<dbReference type="RefSeq" id="XP_014472688.1">
    <property type="nucleotide sequence ID" value="XM_014617202.1"/>
</dbReference>
<proteinExistence type="predicted"/>
<evidence type="ECO:0000256" key="3">
    <source>
        <dbReference type="ARBA" id="ARBA00022692"/>
    </source>
</evidence>
<dbReference type="SMART" id="SM01404">
    <property type="entry name" value="CIMR"/>
    <property type="match status" value="4"/>
</dbReference>
<dbReference type="AlphaFoldDB" id="A0A6P3X326"/>
<organism evidence="11 12">
    <name type="scientific">Dinoponera quadriceps</name>
    <name type="common">South American ant</name>
    <dbReference type="NCBI Taxonomy" id="609295"/>
    <lineage>
        <taxon>Eukaryota</taxon>
        <taxon>Metazoa</taxon>
        <taxon>Ecdysozoa</taxon>
        <taxon>Arthropoda</taxon>
        <taxon>Hexapoda</taxon>
        <taxon>Insecta</taxon>
        <taxon>Pterygota</taxon>
        <taxon>Neoptera</taxon>
        <taxon>Endopterygota</taxon>
        <taxon>Hymenoptera</taxon>
        <taxon>Apocrita</taxon>
        <taxon>Aculeata</taxon>
        <taxon>Formicoidea</taxon>
        <taxon>Formicidae</taxon>
        <taxon>Ponerinae</taxon>
        <taxon>Ponerini</taxon>
        <taxon>Dinoponera</taxon>
    </lineage>
</organism>
<dbReference type="OrthoDB" id="4504960at2759"/>
<dbReference type="KEGG" id="dqu:106743404"/>
<comment type="subcellular location">
    <subcellularLocation>
        <location evidence="1">Endomembrane system</location>
    </subcellularLocation>
</comment>
<keyword evidence="7" id="KW-1015">Disulfide bond</keyword>
<keyword evidence="2" id="KW-0813">Transport</keyword>
<dbReference type="Pfam" id="PF00878">
    <property type="entry name" value="CIMR"/>
    <property type="match status" value="5"/>
</dbReference>
<dbReference type="Proteomes" id="UP000515204">
    <property type="component" value="Unplaced"/>
</dbReference>
<feature type="domain" description="MRH" evidence="10">
    <location>
        <begin position="607"/>
        <end position="734"/>
    </location>
</feature>
<reference evidence="12" key="1">
    <citation type="submission" date="2025-08" db="UniProtKB">
        <authorList>
            <consortium name="RefSeq"/>
        </authorList>
    </citation>
    <scope>IDENTIFICATION</scope>
</reference>
<dbReference type="SUPFAM" id="SSF50911">
    <property type="entry name" value="Mannose 6-phosphate receptor domain"/>
    <property type="match status" value="5"/>
</dbReference>
<dbReference type="GO" id="GO:0010008">
    <property type="term" value="C:endosome membrane"/>
    <property type="evidence" value="ECO:0007669"/>
    <property type="project" value="UniProtKB-SubCell"/>
</dbReference>
<dbReference type="PANTHER" id="PTHR15071">
    <property type="entry name" value="MANNOSE-6-PHOSPHATE RECEPTOR FAMILY MEMBER"/>
    <property type="match status" value="1"/>
</dbReference>
<dbReference type="GO" id="GO:0000139">
    <property type="term" value="C:Golgi membrane"/>
    <property type="evidence" value="ECO:0007669"/>
    <property type="project" value="UniProtKB-SubCell"/>
</dbReference>
<keyword evidence="11" id="KW-1185">Reference proteome</keyword>
<dbReference type="InterPro" id="IPR000479">
    <property type="entry name" value="CIMR_rpt"/>
</dbReference>
<evidence type="ECO:0000256" key="1">
    <source>
        <dbReference type="ARBA" id="ARBA00004308"/>
    </source>
</evidence>
<evidence type="ECO:0000256" key="2">
    <source>
        <dbReference type="ARBA" id="ARBA00022448"/>
    </source>
</evidence>
<evidence type="ECO:0000313" key="12">
    <source>
        <dbReference type="RefSeq" id="XP_014472688.1"/>
    </source>
</evidence>
<keyword evidence="6 8" id="KW-0472">Membrane</keyword>
<feature type="domain" description="MRH" evidence="10">
    <location>
        <begin position="28"/>
        <end position="164"/>
    </location>
</feature>
<dbReference type="InterPro" id="IPR009011">
    <property type="entry name" value="Man6P_isomerase_rcpt-bd_dom_sf"/>
</dbReference>
<protein>
    <submittedName>
        <fullName evidence="12">Cation-independent mannose-6-phosphate receptor isoform X1</fullName>
    </submittedName>
</protein>
<evidence type="ECO:0000256" key="7">
    <source>
        <dbReference type="ARBA" id="ARBA00023157"/>
    </source>
</evidence>
<evidence type="ECO:0000256" key="5">
    <source>
        <dbReference type="ARBA" id="ARBA00022989"/>
    </source>
</evidence>
<evidence type="ECO:0000256" key="8">
    <source>
        <dbReference type="SAM" id="Phobius"/>
    </source>
</evidence>
<dbReference type="InterPro" id="IPR044865">
    <property type="entry name" value="MRH_dom"/>
</dbReference>
<accession>A0A6P3X326</accession>
<feature type="transmembrane region" description="Helical" evidence="8">
    <location>
        <begin position="763"/>
        <end position="784"/>
    </location>
</feature>
<feature type="domain" description="MRH" evidence="10">
    <location>
        <begin position="453"/>
        <end position="600"/>
    </location>
</feature>
<sequence length="843" mass="93589">MSKLNGLLFYSLSTLIASATLTVTLSISDCIVHDRDLGFVYNLTNLSSSNDDIIIEYPTETIRMQLCSPLKKKCNNQDGYAICLIQNKTEKGIGRFPPQVNNDTGIIKFNYAGDVCLSSTNYTVDIVMKCDYDAKDNSGPELFPHRNGECKLFMVWKTAYACGPRTQTNCTVVYNNQHYDLSSLTRYSDNYVIHAGNDTSRKIVLNVCHSVIRQRGSICPAKTGACLDDPKKPNRYLSLGEVQNPLFYVNGSLRIEYQDGGVCSVPNIATPHIRTTITFTCHLSSSTTKSIPEYIGGQEQCHYQLIWYTAAACSVENLRDFSAKTAGKCVVTNPLTNFVYNLQSLMNKDFTVSSSDIEYKFRICESLTDNTCKAGTGACDSKHGASLGQANANLIWQQGGPYLKYTNGKACKQTGMHHYTVIGFFCGSEGSTNAPLLVEDHPCQTIIHWNTDLVCEKRIKCATDNDDEINLTPLIQSTKNYIVKVNDTEFHINICRPLVPSRGLTCTHGSAACKVSVTAQGEYTNETSLGFPENSPTLNKDLRTVLRYLGGSQCPDDPARSISSNFTFICDNNNQGLPVYKRFVDCTYVFEWNTSIACGAVMGAWTPPCAIKDGFLSHEYDLSLLHKDQPIHYVKSKQGKEYGISICGGEKYCNGSAVCHEKNGYGSLGSVIFDYSRDDIKLKYINGSKCNDNPYTSEVRFICNESIGIGTPKLLLESQCSAEFEWHTEVVCTRHANSQNAGNASSPSQEQSFPDTSKNVYSYVRTVVGVMLTMTVLLATLLYFRNPEARAHFRTWTNIFSFRRGAGRVQYCRVDTTEEARLLLDASDPTQCQTDSDDDLLHA</sequence>
<dbReference type="CTD" id="43223"/>